<keyword evidence="3" id="KW-1185">Reference proteome</keyword>
<keyword evidence="1" id="KW-0732">Signal</keyword>
<reference evidence="2" key="1">
    <citation type="journal article" date="2014" name="Int. J. Syst. Evol. Microbiol.">
        <title>Complete genome sequence of Corynebacterium casei LMG S-19264T (=DSM 44701T), isolated from a smear-ripened cheese.</title>
        <authorList>
            <consortium name="US DOE Joint Genome Institute (JGI-PGF)"/>
            <person name="Walter F."/>
            <person name="Albersmeier A."/>
            <person name="Kalinowski J."/>
            <person name="Ruckert C."/>
        </authorList>
    </citation>
    <scope>NUCLEOTIDE SEQUENCE</scope>
    <source>
        <strain evidence="2">VKM B-2347</strain>
    </source>
</reference>
<dbReference type="Proteomes" id="UP001143372">
    <property type="component" value="Unassembled WGS sequence"/>
</dbReference>
<comment type="caution">
    <text evidence="2">The sequence shown here is derived from an EMBL/GenBank/DDBJ whole genome shotgun (WGS) entry which is preliminary data.</text>
</comment>
<organism evidence="2 3">
    <name type="scientific">Hansschlegelia plantiphila</name>
    <dbReference type="NCBI Taxonomy" id="374655"/>
    <lineage>
        <taxon>Bacteria</taxon>
        <taxon>Pseudomonadati</taxon>
        <taxon>Pseudomonadota</taxon>
        <taxon>Alphaproteobacteria</taxon>
        <taxon>Hyphomicrobiales</taxon>
        <taxon>Methylopilaceae</taxon>
        <taxon>Hansschlegelia</taxon>
    </lineage>
</organism>
<reference evidence="2" key="2">
    <citation type="submission" date="2023-01" db="EMBL/GenBank/DDBJ databases">
        <authorList>
            <person name="Sun Q."/>
            <person name="Evtushenko L."/>
        </authorList>
    </citation>
    <scope>NUCLEOTIDE SEQUENCE</scope>
    <source>
        <strain evidence="2">VKM B-2347</strain>
    </source>
</reference>
<proteinExistence type="predicted"/>
<dbReference type="EMBL" id="BSFI01000001">
    <property type="protein sequence ID" value="GLK66520.1"/>
    <property type="molecule type" value="Genomic_DNA"/>
</dbReference>
<name>A0A9W6MUC4_9HYPH</name>
<dbReference type="AlphaFoldDB" id="A0A9W6MUC4"/>
<evidence type="ECO:0000313" key="2">
    <source>
        <dbReference type="EMBL" id="GLK66520.1"/>
    </source>
</evidence>
<feature type="chain" id="PRO_5040819714" evidence="1">
    <location>
        <begin position="26"/>
        <end position="99"/>
    </location>
</feature>
<gene>
    <name evidence="2" type="ORF">GCM10008179_01580</name>
</gene>
<feature type="signal peptide" evidence="1">
    <location>
        <begin position="1"/>
        <end position="25"/>
    </location>
</feature>
<dbReference type="RefSeq" id="WP_271166784.1">
    <property type="nucleotide sequence ID" value="NZ_BSFI01000001.1"/>
</dbReference>
<sequence>MTGFSMRRTSAAIACLIGMAAAAEARPYAPEMSCRSLAAAVQSEGAVVISTGPSTYDRFVSGSRYCERTQETEAAWIPAADEPRCFVGYTCREHQRDER</sequence>
<accession>A0A9W6MUC4</accession>
<protein>
    <submittedName>
        <fullName evidence="2">Uncharacterized protein</fullName>
    </submittedName>
</protein>
<evidence type="ECO:0000313" key="3">
    <source>
        <dbReference type="Proteomes" id="UP001143372"/>
    </source>
</evidence>
<evidence type="ECO:0000256" key="1">
    <source>
        <dbReference type="SAM" id="SignalP"/>
    </source>
</evidence>